<proteinExistence type="predicted"/>
<keyword evidence="2" id="KW-1185">Reference proteome</keyword>
<sequence>MFRNLSYKRKFHLLLLFIVVLGFTAYKRSFKGTLEAINFYRESMDKIDARSSATLELSDLKTEIRVLDDMIGKKAKNPTLVQNEILGFLSQRDEDITLAKIENLHISDDSYFRIYSNIITLKGKFNPLIKTIYEFESNFEYARIASMTFRVERNNKTSKIELYNDIIFQNYEKK</sequence>
<dbReference type="RefSeq" id="WP_202336314.1">
    <property type="nucleotide sequence ID" value="NZ_CP068439.1"/>
</dbReference>
<name>A0ABX7DRS1_9FLAO</name>
<evidence type="ECO:0000313" key="1">
    <source>
        <dbReference type="EMBL" id="QQX76510.1"/>
    </source>
</evidence>
<dbReference type="Proteomes" id="UP000629420">
    <property type="component" value="Chromosome"/>
</dbReference>
<dbReference type="EMBL" id="CP068439">
    <property type="protein sequence ID" value="QQX76510.1"/>
    <property type="molecule type" value="Genomic_DNA"/>
</dbReference>
<protein>
    <submittedName>
        <fullName evidence="1">Uncharacterized protein</fullName>
    </submittedName>
</protein>
<gene>
    <name evidence="1" type="ORF">JK629_14475</name>
</gene>
<accession>A0ABX7DRS1</accession>
<reference evidence="1 2" key="1">
    <citation type="submission" date="2021-01" db="EMBL/GenBank/DDBJ databases">
        <title>Aequorivita sp. strain KX20305, a bacterium isolated from the sediment collected at a cold seep field in South China Sea.</title>
        <authorList>
            <person name="Zhang H."/>
            <person name="Li C."/>
        </authorList>
    </citation>
    <scope>NUCLEOTIDE SEQUENCE [LARGE SCALE GENOMIC DNA]</scope>
    <source>
        <strain evidence="1 2">KX20305</strain>
    </source>
</reference>
<organism evidence="1 2">
    <name type="scientific">Aequorivita iocasae</name>
    <dbReference type="NCBI Taxonomy" id="2803865"/>
    <lineage>
        <taxon>Bacteria</taxon>
        <taxon>Pseudomonadati</taxon>
        <taxon>Bacteroidota</taxon>
        <taxon>Flavobacteriia</taxon>
        <taxon>Flavobacteriales</taxon>
        <taxon>Flavobacteriaceae</taxon>
        <taxon>Aequorivita</taxon>
    </lineage>
</organism>
<evidence type="ECO:0000313" key="2">
    <source>
        <dbReference type="Proteomes" id="UP000629420"/>
    </source>
</evidence>